<keyword evidence="3" id="KW-1185">Reference proteome</keyword>
<dbReference type="Gene3D" id="3.90.550.10">
    <property type="entry name" value="Spore Coat Polysaccharide Biosynthesis Protein SpsA, Chain A"/>
    <property type="match status" value="1"/>
</dbReference>
<accession>A0A930YGF3</accession>
<reference evidence="2" key="1">
    <citation type="submission" date="2020-11" db="EMBL/GenBank/DDBJ databases">
        <title>Nocardioides sp. nov., isolated from Soil of Cynanchum wilfordii Hemsley rhizosphere.</title>
        <authorList>
            <person name="Lee J.-S."/>
            <person name="Suh M.K."/>
            <person name="Kim J.-S."/>
        </authorList>
    </citation>
    <scope>NUCLEOTIDE SEQUENCE</scope>
    <source>
        <strain evidence="2">KCTC 19275</strain>
    </source>
</reference>
<comment type="caution">
    <text evidence="2">The sequence shown here is derived from an EMBL/GenBank/DDBJ whole genome shotgun (WGS) entry which is preliminary data.</text>
</comment>
<dbReference type="InterPro" id="IPR029044">
    <property type="entry name" value="Nucleotide-diphossugar_trans"/>
</dbReference>
<protein>
    <submittedName>
        <fullName evidence="2">Glycosyltransferase family 2 protein</fullName>
    </submittedName>
</protein>
<dbReference type="EMBL" id="JADKPN010000001">
    <property type="protein sequence ID" value="MBF4761894.1"/>
    <property type="molecule type" value="Genomic_DNA"/>
</dbReference>
<sequence length="533" mass="57572">MSDPSSYPDAVRSFLDQPGDHLVLTSASGVGDSGKYQRVLVVVADRAALRAVVLPHAVRTPAVAVWIADLDAAPGLVARPEWPAMKAFRSQPVGDGYLVVARFEQGVRVANVVRELGRLSVWPAVGSAAGLVVDDGSGPVVSVAERDVPPDVVLAADGPLAEHHVTGRVPIRVGRDLVGPYDERVYNPIGFEAVTDGPVVELASLRGERVTEAVVRSLRPAAGVTGRIEEPGDAARAAVLSMAGVPVVLDDSEVRVDLADPLAREEHSVRQRRIAHATWSTASWRRRTAARIGVRVAAEPSVSVVLATRRPEMLAFALRQVRRQRGVDLQLVLAAHGFEPDPDVVRAHGPEQVVVRPQDSSVLFGDVLNAGVRAADGDLVLKMDDDDWYGRDFVADLLLARSYSGAEMVGAPAEFHYLVEKDVTVRRGHKAELYAPFVAGGTMMVERGLLRSVGGFRSVRRFVDAQLIAAVQRAGAATYRTHGLGYLLRRNASGHTWQVDDDYLLDPSRVAEIRPGFSPSRLLEVDDDDRPRP</sequence>
<organism evidence="2 3">
    <name type="scientific">Nocardioides islandensis</name>
    <dbReference type="NCBI Taxonomy" id="433663"/>
    <lineage>
        <taxon>Bacteria</taxon>
        <taxon>Bacillati</taxon>
        <taxon>Actinomycetota</taxon>
        <taxon>Actinomycetes</taxon>
        <taxon>Propionibacteriales</taxon>
        <taxon>Nocardioidaceae</taxon>
        <taxon>Nocardioides</taxon>
    </lineage>
</organism>
<dbReference type="SUPFAM" id="SSF53448">
    <property type="entry name" value="Nucleotide-diphospho-sugar transferases"/>
    <property type="match status" value="1"/>
</dbReference>
<proteinExistence type="predicted"/>
<gene>
    <name evidence="2" type="ORF">ISU07_02035</name>
</gene>
<dbReference type="RefSeq" id="WP_194705075.1">
    <property type="nucleotide sequence ID" value="NZ_JADKPN010000001.1"/>
</dbReference>
<feature type="domain" description="Glycosyltransferase 2-like" evidence="1">
    <location>
        <begin position="307"/>
        <end position="463"/>
    </location>
</feature>
<evidence type="ECO:0000259" key="1">
    <source>
        <dbReference type="Pfam" id="PF00535"/>
    </source>
</evidence>
<name>A0A930YGF3_9ACTN</name>
<evidence type="ECO:0000313" key="2">
    <source>
        <dbReference type="EMBL" id="MBF4761894.1"/>
    </source>
</evidence>
<dbReference type="Pfam" id="PF00535">
    <property type="entry name" value="Glycos_transf_2"/>
    <property type="match status" value="1"/>
</dbReference>
<dbReference type="Proteomes" id="UP000640489">
    <property type="component" value="Unassembled WGS sequence"/>
</dbReference>
<evidence type="ECO:0000313" key="3">
    <source>
        <dbReference type="Proteomes" id="UP000640489"/>
    </source>
</evidence>
<dbReference type="InterPro" id="IPR001173">
    <property type="entry name" value="Glyco_trans_2-like"/>
</dbReference>
<dbReference type="AlphaFoldDB" id="A0A930YGF3"/>